<dbReference type="Proteomes" id="UP000789706">
    <property type="component" value="Unassembled WGS sequence"/>
</dbReference>
<evidence type="ECO:0000313" key="1">
    <source>
        <dbReference type="EMBL" id="CAG8497431.1"/>
    </source>
</evidence>
<organism evidence="1 2">
    <name type="scientific">Diversispora eburnea</name>
    <dbReference type="NCBI Taxonomy" id="1213867"/>
    <lineage>
        <taxon>Eukaryota</taxon>
        <taxon>Fungi</taxon>
        <taxon>Fungi incertae sedis</taxon>
        <taxon>Mucoromycota</taxon>
        <taxon>Glomeromycotina</taxon>
        <taxon>Glomeromycetes</taxon>
        <taxon>Diversisporales</taxon>
        <taxon>Diversisporaceae</taxon>
        <taxon>Diversispora</taxon>
    </lineage>
</organism>
<name>A0A9N9EWZ8_9GLOM</name>
<dbReference type="AlphaFoldDB" id="A0A9N9EWZ8"/>
<reference evidence="1" key="1">
    <citation type="submission" date="2021-06" db="EMBL/GenBank/DDBJ databases">
        <authorList>
            <person name="Kallberg Y."/>
            <person name="Tangrot J."/>
            <person name="Rosling A."/>
        </authorList>
    </citation>
    <scope>NUCLEOTIDE SEQUENCE</scope>
    <source>
        <strain evidence="1">AZ414A</strain>
    </source>
</reference>
<keyword evidence="2" id="KW-1185">Reference proteome</keyword>
<sequence length="101" mass="11613">MLFAYEALSTFSNLTNLSTDTSYISSFDSWPRYSLEISDCTGYKIDNAVWKADEMEAYYVFRCTPSWISGLFKFPPPGTQITVMAKQDLHNNNIIKESFKI</sequence>
<proteinExistence type="predicted"/>
<dbReference type="EMBL" id="CAJVPK010000345">
    <property type="protein sequence ID" value="CAG8497431.1"/>
    <property type="molecule type" value="Genomic_DNA"/>
</dbReference>
<protein>
    <submittedName>
        <fullName evidence="1">1166_t:CDS:1</fullName>
    </submittedName>
</protein>
<gene>
    <name evidence="1" type="ORF">DEBURN_LOCUS4495</name>
</gene>
<accession>A0A9N9EWZ8</accession>
<comment type="caution">
    <text evidence="1">The sequence shown here is derived from an EMBL/GenBank/DDBJ whole genome shotgun (WGS) entry which is preliminary data.</text>
</comment>
<evidence type="ECO:0000313" key="2">
    <source>
        <dbReference type="Proteomes" id="UP000789706"/>
    </source>
</evidence>